<reference evidence="1" key="1">
    <citation type="submission" date="2019-01" db="EMBL/GenBank/DDBJ databases">
        <title>Draft genome sequences of three monokaryotic isolates of the white-rot basidiomycete fungus Dichomitus squalens.</title>
        <authorList>
            <consortium name="DOE Joint Genome Institute"/>
            <person name="Lopez S.C."/>
            <person name="Andreopoulos B."/>
            <person name="Pangilinan J."/>
            <person name="Lipzen A."/>
            <person name="Riley R."/>
            <person name="Ahrendt S."/>
            <person name="Ng V."/>
            <person name="Barry K."/>
            <person name="Daum C."/>
            <person name="Grigoriev I.V."/>
            <person name="Hilden K.S."/>
            <person name="Makela M.R."/>
            <person name="de Vries R.P."/>
        </authorList>
    </citation>
    <scope>NUCLEOTIDE SEQUENCE [LARGE SCALE GENOMIC DNA]</scope>
    <source>
        <strain evidence="1">OM18370.1</strain>
    </source>
</reference>
<dbReference type="PANTHER" id="PTHR37816">
    <property type="entry name" value="YALI0E33011P"/>
    <property type="match status" value="1"/>
</dbReference>
<sequence length="229" mass="25725">MSIHRGQSLSVTSRNAVAHADGLFNGLRPLRGNGKGGFKVHIVGNSGSGKSTLALELAALLDLPCIHLDQLFWKPGWRESTDEEFRERVRTAIDQSPRGWVVDGDYQRRAGKMVSEEATDVIWLDPPLILYFPRLLLRTTMRLFRLVPPCSPGCEEMASRAFFSRNSILWWCLSQHSVVHKREAERYRTDGVHVGGKRRRIGGWGGELAAWKQDVEEMIRAAGSDVTSD</sequence>
<dbReference type="InterPro" id="IPR027417">
    <property type="entry name" value="P-loop_NTPase"/>
</dbReference>
<dbReference type="Proteomes" id="UP000292957">
    <property type="component" value="Unassembled WGS sequence"/>
</dbReference>
<dbReference type="SUPFAM" id="SSF52540">
    <property type="entry name" value="P-loop containing nucleoside triphosphate hydrolases"/>
    <property type="match status" value="1"/>
</dbReference>
<dbReference type="OrthoDB" id="65590at2759"/>
<accession>A0A4V2JZD4</accession>
<dbReference type="Gene3D" id="3.40.50.300">
    <property type="entry name" value="P-loop containing nucleotide triphosphate hydrolases"/>
    <property type="match status" value="1"/>
</dbReference>
<evidence type="ECO:0000313" key="1">
    <source>
        <dbReference type="EMBL" id="TBU24643.1"/>
    </source>
</evidence>
<name>A0A4V2JZD4_9APHY</name>
<protein>
    <submittedName>
        <fullName evidence="1">AAA domain-containing protein</fullName>
    </submittedName>
</protein>
<dbReference type="AlphaFoldDB" id="A0A4V2JZD4"/>
<organism evidence="1">
    <name type="scientific">Dichomitus squalens</name>
    <dbReference type="NCBI Taxonomy" id="114155"/>
    <lineage>
        <taxon>Eukaryota</taxon>
        <taxon>Fungi</taxon>
        <taxon>Dikarya</taxon>
        <taxon>Basidiomycota</taxon>
        <taxon>Agaricomycotina</taxon>
        <taxon>Agaricomycetes</taxon>
        <taxon>Polyporales</taxon>
        <taxon>Polyporaceae</taxon>
        <taxon>Dichomitus</taxon>
    </lineage>
</organism>
<dbReference type="InterPro" id="IPR052922">
    <property type="entry name" value="Cytidylate_Kinase-2"/>
</dbReference>
<gene>
    <name evidence="1" type="ORF">BD311DRAFT_867981</name>
</gene>
<dbReference type="EMBL" id="ML143475">
    <property type="protein sequence ID" value="TBU24643.1"/>
    <property type="molecule type" value="Genomic_DNA"/>
</dbReference>
<proteinExistence type="predicted"/>
<dbReference type="PANTHER" id="PTHR37816:SF1">
    <property type="entry name" value="TOXIN"/>
    <property type="match status" value="1"/>
</dbReference>